<evidence type="ECO:0000313" key="3">
    <source>
        <dbReference type="EMBL" id="RJY18231.1"/>
    </source>
</evidence>
<organism evidence="3 4">
    <name type="scientific">Parashewanella spongiae</name>
    <dbReference type="NCBI Taxonomy" id="342950"/>
    <lineage>
        <taxon>Bacteria</taxon>
        <taxon>Pseudomonadati</taxon>
        <taxon>Pseudomonadota</taxon>
        <taxon>Gammaproteobacteria</taxon>
        <taxon>Alteromonadales</taxon>
        <taxon>Shewanellaceae</taxon>
        <taxon>Parashewanella</taxon>
    </lineage>
</organism>
<dbReference type="Proteomes" id="UP000273022">
    <property type="component" value="Unassembled WGS sequence"/>
</dbReference>
<proteinExistence type="predicted"/>
<accession>A0A3A6TYP6</accession>
<dbReference type="AlphaFoldDB" id="A0A3A6TYP6"/>
<dbReference type="InterPro" id="IPR001173">
    <property type="entry name" value="Glyco_trans_2-like"/>
</dbReference>
<dbReference type="InterPro" id="IPR011990">
    <property type="entry name" value="TPR-like_helical_dom_sf"/>
</dbReference>
<dbReference type="SUPFAM" id="SSF48452">
    <property type="entry name" value="TPR-like"/>
    <property type="match status" value="1"/>
</dbReference>
<dbReference type="SUPFAM" id="SSF53448">
    <property type="entry name" value="Nucleotide-diphospho-sugar transferases"/>
    <property type="match status" value="1"/>
</dbReference>
<evidence type="ECO:0000313" key="4">
    <source>
        <dbReference type="Proteomes" id="UP000273022"/>
    </source>
</evidence>
<dbReference type="PANTHER" id="PTHR22916:SF3">
    <property type="entry name" value="UDP-GLCNAC:BETAGAL BETA-1,3-N-ACETYLGLUCOSAMINYLTRANSFERASE-LIKE PROTEIN 1"/>
    <property type="match status" value="1"/>
</dbReference>
<dbReference type="Gene3D" id="3.90.550.10">
    <property type="entry name" value="Spore Coat Polysaccharide Biosynthesis Protein SpsA, Chain A"/>
    <property type="match status" value="1"/>
</dbReference>
<feature type="domain" description="Glycosyltransferase 2-like" evidence="2">
    <location>
        <begin position="8"/>
        <end position="137"/>
    </location>
</feature>
<name>A0A3A6TYP6_9GAMM</name>
<dbReference type="GO" id="GO:0016758">
    <property type="term" value="F:hexosyltransferase activity"/>
    <property type="evidence" value="ECO:0007669"/>
    <property type="project" value="UniProtKB-ARBA"/>
</dbReference>
<gene>
    <name evidence="3" type="ORF">D5R81_06190</name>
</gene>
<evidence type="ECO:0000259" key="2">
    <source>
        <dbReference type="Pfam" id="PF00535"/>
    </source>
</evidence>
<protein>
    <submittedName>
        <fullName evidence="3">Glycosyltransferase family 2 protein</fullName>
    </submittedName>
</protein>
<keyword evidence="1" id="KW-0802">TPR repeat</keyword>
<feature type="repeat" description="TPR" evidence="1">
    <location>
        <begin position="247"/>
        <end position="280"/>
    </location>
</feature>
<keyword evidence="4" id="KW-1185">Reference proteome</keyword>
<sequence length="296" mass="34184">MKSSEKVSIIVAAYNAEKYLDDCIQSVISQTYKNWELIVVNDGSVDSTGNIVERYKKKYQNIKLINQSNQGAISARNNGLRFSSGVYFVLLDADDILYESKLEKQVSYFNSLNDKVSLVFGRSHICNEELKVTSESVIHNPDKNGSYSSRLLITNLFPVHAAMFRWSHDIDFHRTNIVTIPDWELWLDVADNGLFRFHDDLVCAYRQHSDMSAKQDKFDYQIRQREGLYKKIISSSTFITSCSKSKFDVYFTTGRAIHKFCDYEKARSYYLKALKKKPYSAKCLLALTLTWLKTNV</sequence>
<evidence type="ECO:0000256" key="1">
    <source>
        <dbReference type="PROSITE-ProRule" id="PRU00339"/>
    </source>
</evidence>
<dbReference type="OrthoDB" id="9802649at2"/>
<dbReference type="PROSITE" id="PS50005">
    <property type="entry name" value="TPR"/>
    <property type="match status" value="1"/>
</dbReference>
<dbReference type="EMBL" id="QYYH01000028">
    <property type="protein sequence ID" value="RJY18231.1"/>
    <property type="molecule type" value="Genomic_DNA"/>
</dbReference>
<keyword evidence="3" id="KW-0808">Transferase</keyword>
<dbReference type="CDD" id="cd00761">
    <property type="entry name" value="Glyco_tranf_GTA_type"/>
    <property type="match status" value="1"/>
</dbReference>
<dbReference type="RefSeq" id="WP_121852785.1">
    <property type="nucleotide sequence ID" value="NZ_CP037952.1"/>
</dbReference>
<comment type="caution">
    <text evidence="3">The sequence shown here is derived from an EMBL/GenBank/DDBJ whole genome shotgun (WGS) entry which is preliminary data.</text>
</comment>
<reference evidence="3 4" key="1">
    <citation type="submission" date="2018-09" db="EMBL/GenBank/DDBJ databases">
        <title>Phylogeny of the Shewanellaceae, and recommendation for two new genera, Pseudoshewanella and Parashewanella.</title>
        <authorList>
            <person name="Wang G."/>
        </authorList>
    </citation>
    <scope>NUCLEOTIDE SEQUENCE [LARGE SCALE GENOMIC DNA]</scope>
    <source>
        <strain evidence="3 4">KCTC 22492</strain>
    </source>
</reference>
<dbReference type="InterPro" id="IPR029044">
    <property type="entry name" value="Nucleotide-diphossugar_trans"/>
</dbReference>
<dbReference type="PANTHER" id="PTHR22916">
    <property type="entry name" value="GLYCOSYLTRANSFERASE"/>
    <property type="match status" value="1"/>
</dbReference>
<dbReference type="InterPro" id="IPR019734">
    <property type="entry name" value="TPR_rpt"/>
</dbReference>
<dbReference type="Pfam" id="PF00535">
    <property type="entry name" value="Glycos_transf_2"/>
    <property type="match status" value="1"/>
</dbReference>